<gene>
    <name evidence="2" type="ORF">SAMN05444007_102166</name>
</gene>
<dbReference type="RefSeq" id="WP_092363073.1">
    <property type="nucleotide sequence ID" value="NZ_BMGV01000002.1"/>
</dbReference>
<protein>
    <recommendedName>
        <fullName evidence="1">DUF6455 domain-containing protein</fullName>
    </recommendedName>
</protein>
<organism evidence="2 3">
    <name type="scientific">Cribrihabitans marinus</name>
    <dbReference type="NCBI Taxonomy" id="1227549"/>
    <lineage>
        <taxon>Bacteria</taxon>
        <taxon>Pseudomonadati</taxon>
        <taxon>Pseudomonadota</taxon>
        <taxon>Alphaproteobacteria</taxon>
        <taxon>Rhodobacterales</taxon>
        <taxon>Paracoccaceae</taxon>
        <taxon>Cribrihabitans</taxon>
    </lineage>
</organism>
<dbReference type="InterPro" id="IPR045601">
    <property type="entry name" value="DUF6455"/>
</dbReference>
<evidence type="ECO:0000313" key="3">
    <source>
        <dbReference type="Proteomes" id="UP000199379"/>
    </source>
</evidence>
<evidence type="ECO:0000259" key="1">
    <source>
        <dbReference type="Pfam" id="PF20056"/>
    </source>
</evidence>
<evidence type="ECO:0000313" key="2">
    <source>
        <dbReference type="EMBL" id="SEI70316.1"/>
    </source>
</evidence>
<dbReference type="OrthoDB" id="7961152at2"/>
<dbReference type="AlphaFoldDB" id="A0A1H6STV5"/>
<dbReference type="STRING" id="1227549.SAMN05444007_102166"/>
<name>A0A1H6STV5_9RHOB</name>
<reference evidence="2 3" key="1">
    <citation type="submission" date="2016-10" db="EMBL/GenBank/DDBJ databases">
        <authorList>
            <person name="de Groot N.N."/>
        </authorList>
    </citation>
    <scope>NUCLEOTIDE SEQUENCE [LARGE SCALE GENOMIC DNA]</scope>
    <source>
        <strain evidence="2 3">DSM 29340</strain>
    </source>
</reference>
<sequence length="83" mass="8762">MIEIETLKRHAGLVDRMATATGVDLQEAALSGDLSIDEITDAVLKCTGCSDPAHCAGVLEQSPTVAAPPGYCRNRDLLARLQP</sequence>
<keyword evidence="3" id="KW-1185">Reference proteome</keyword>
<accession>A0A1H6STV5</accession>
<feature type="domain" description="DUF6455" evidence="1">
    <location>
        <begin position="1"/>
        <end position="82"/>
    </location>
</feature>
<dbReference type="EMBL" id="FNYD01000002">
    <property type="protein sequence ID" value="SEI70316.1"/>
    <property type="molecule type" value="Genomic_DNA"/>
</dbReference>
<dbReference type="Pfam" id="PF20056">
    <property type="entry name" value="DUF6455"/>
    <property type="match status" value="1"/>
</dbReference>
<proteinExistence type="predicted"/>
<dbReference type="Proteomes" id="UP000199379">
    <property type="component" value="Unassembled WGS sequence"/>
</dbReference>